<keyword evidence="1" id="KW-1133">Transmembrane helix</keyword>
<feature type="transmembrane region" description="Helical" evidence="1">
    <location>
        <begin position="34"/>
        <end position="59"/>
    </location>
</feature>
<evidence type="ECO:0000313" key="2">
    <source>
        <dbReference type="EMBL" id="KAH0560033.1"/>
    </source>
</evidence>
<sequence length="756" mass="81793">MSSRSVIGRTIHSGLWPTLLQADSVQSFGVDLRVLFFSWLTTIGLCLVALASAVTPLGLEDKIIVSGNQVVRFVYVKDNSSFGLGTPTRPSLGISRLCGQIQLLNCPGQGPIDAVGVNSQIPDNITAMFIDATKDSTLSSIFDIQYRQYRTAIDKRIDSGNPHLQGSFRSLDSLILDNQIEVVEGLVVDTVNGGIGYRNHTAPTGLKEGATWREDLLWVEPVTECVDTNLTLHFSLKNLSYPQLALTSVYLRDDGGFANLAATAPHSGNWINTDGVPDLKARAHLAAWLSNYATTTILNITSSSKTGAIFNSTVGQRHDIPGNGYGIKVNGIKLTTVDGGYLNGTTNGPALLDFIPIHTACSGYDINDINDGTLVGVSCGYIYGTPYRSDGSSSFLFEPQTDWQQSMYVCASAVRASIKTVTFSLNGTAAASNLSISSVVDRVPTSNADTPIWALELAPQRKIADVAPLWGLISNHFAHTPGFRIRRAAFFFLPPSSQYKGLSTIMSAIDGLAATRVFQQALRSAYREVAGATAPALGIASYGGDDKYAVLSKWQTLSTTPASAGRIVNLIAVDLLASATVGTKSLLSSSSNPFCNRVLHLVRRASSPPDNTIIGRDCAPAVSLYRRHITYRKALYAFPAIALLALWAAVVGLALCFGCLTHRATPRVLRRLLNQTAVGRVAITLLRPDLCDVDATTRVWVERVGKVRLNFGRWDAKDLIEEEIEMAVQRGGDTVTRNNRRRELGIRIIEERAKSR</sequence>
<dbReference type="Proteomes" id="UP000750711">
    <property type="component" value="Unassembled WGS sequence"/>
</dbReference>
<feature type="transmembrane region" description="Helical" evidence="1">
    <location>
        <begin position="636"/>
        <end position="661"/>
    </location>
</feature>
<proteinExistence type="predicted"/>
<name>A0A9P8LCK4_9PEZI</name>
<evidence type="ECO:0000256" key="1">
    <source>
        <dbReference type="SAM" id="Phobius"/>
    </source>
</evidence>
<organism evidence="2 3">
    <name type="scientific">Trichoglossum hirsutum</name>
    <dbReference type="NCBI Taxonomy" id="265104"/>
    <lineage>
        <taxon>Eukaryota</taxon>
        <taxon>Fungi</taxon>
        <taxon>Dikarya</taxon>
        <taxon>Ascomycota</taxon>
        <taxon>Pezizomycotina</taxon>
        <taxon>Geoglossomycetes</taxon>
        <taxon>Geoglossales</taxon>
        <taxon>Geoglossaceae</taxon>
        <taxon>Trichoglossum</taxon>
    </lineage>
</organism>
<protein>
    <submittedName>
        <fullName evidence="2">Uncharacterized protein</fullName>
    </submittedName>
</protein>
<keyword evidence="1" id="KW-0812">Transmembrane</keyword>
<evidence type="ECO:0000313" key="3">
    <source>
        <dbReference type="Proteomes" id="UP000750711"/>
    </source>
</evidence>
<gene>
    <name evidence="2" type="ORF">GP486_003444</name>
</gene>
<dbReference type="EMBL" id="JAGHQM010000465">
    <property type="protein sequence ID" value="KAH0560033.1"/>
    <property type="molecule type" value="Genomic_DNA"/>
</dbReference>
<comment type="caution">
    <text evidence="2">The sequence shown here is derived from an EMBL/GenBank/DDBJ whole genome shotgun (WGS) entry which is preliminary data.</text>
</comment>
<keyword evidence="1" id="KW-0472">Membrane</keyword>
<keyword evidence="3" id="KW-1185">Reference proteome</keyword>
<dbReference type="AlphaFoldDB" id="A0A9P8LCK4"/>
<reference evidence="2" key="1">
    <citation type="submission" date="2021-03" db="EMBL/GenBank/DDBJ databases">
        <title>Comparative genomics and phylogenomic investigation of the class Geoglossomycetes provide insights into ecological specialization and systematics.</title>
        <authorList>
            <person name="Melie T."/>
            <person name="Pirro S."/>
            <person name="Miller A.N."/>
            <person name="Quandt A."/>
        </authorList>
    </citation>
    <scope>NUCLEOTIDE SEQUENCE</scope>
    <source>
        <strain evidence="2">CAQ_001_2017</strain>
    </source>
</reference>
<accession>A0A9P8LCK4</accession>